<evidence type="ECO:0000313" key="4">
    <source>
        <dbReference type="EMBL" id="KLO14682.1"/>
    </source>
</evidence>
<dbReference type="Gene3D" id="3.30.530.20">
    <property type="match status" value="1"/>
</dbReference>
<evidence type="ECO:0000313" key="5">
    <source>
        <dbReference type="Proteomes" id="UP000053477"/>
    </source>
</evidence>
<dbReference type="GO" id="GO:0051087">
    <property type="term" value="F:protein-folding chaperone binding"/>
    <property type="evidence" value="ECO:0007669"/>
    <property type="project" value="InterPro"/>
</dbReference>
<evidence type="ECO:0000259" key="3">
    <source>
        <dbReference type="SMART" id="SM01000"/>
    </source>
</evidence>
<reference evidence="4 5" key="1">
    <citation type="submission" date="2015-04" db="EMBL/GenBank/DDBJ databases">
        <title>Complete genome sequence of Schizopora paradoxa KUC8140, a cosmopolitan wood degrader in East Asia.</title>
        <authorList>
            <consortium name="DOE Joint Genome Institute"/>
            <person name="Min B."/>
            <person name="Park H."/>
            <person name="Jang Y."/>
            <person name="Kim J.-J."/>
            <person name="Kim K.H."/>
            <person name="Pangilinan J."/>
            <person name="Lipzen A."/>
            <person name="Riley R."/>
            <person name="Grigoriev I.V."/>
            <person name="Spatafora J.W."/>
            <person name="Choi I.-G."/>
        </authorList>
    </citation>
    <scope>NUCLEOTIDE SEQUENCE [LARGE SCALE GENOMIC DNA]</scope>
    <source>
        <strain evidence="4 5">KUC8140</strain>
    </source>
</reference>
<dbReference type="PANTHER" id="PTHR13009:SF22">
    <property type="entry name" value="LD43819P"/>
    <property type="match status" value="1"/>
</dbReference>
<sequence>MTTMPASTANWHWKEKNITPWGKDWFERELVTVTVKGDGEEVVSISSVTDFEGDVEVKQRKSKIITIFECKIDCKWSGTAEDGTEVSGVLKIPEVSHENTLDGLSEYTYEWSLSTDSSPAVDKLYKLAKSRLPVALETKFAEFPTAIIDTHARDIQISAEPSRTGSPAPAVAAAASTGAKAGGQKVNVVKREEKPINTSKVELEATFMASADDLFGLFTDEQRIPMWTRAPAQSKPEVGGSFSMFAGGVKGSYVSLERPTKVVQKWALSSPSWPSDHYGTMTITFDQSSDSTKVTLLLQGVPTGMEDEIRRNLEGYYIHGLKSIGYVQLIVSHSSAPPRSSSSSWPPSDMQGTPPESFAPSRTLIVVMAVVVLVAAFAIPFR</sequence>
<organism evidence="4 5">
    <name type="scientific">Schizopora paradoxa</name>
    <dbReference type="NCBI Taxonomy" id="27342"/>
    <lineage>
        <taxon>Eukaryota</taxon>
        <taxon>Fungi</taxon>
        <taxon>Dikarya</taxon>
        <taxon>Basidiomycota</taxon>
        <taxon>Agaricomycotina</taxon>
        <taxon>Agaricomycetes</taxon>
        <taxon>Hymenochaetales</taxon>
        <taxon>Schizoporaceae</taxon>
        <taxon>Schizopora</taxon>
    </lineage>
</organism>
<dbReference type="GO" id="GO:0001671">
    <property type="term" value="F:ATPase activator activity"/>
    <property type="evidence" value="ECO:0007669"/>
    <property type="project" value="InterPro"/>
</dbReference>
<gene>
    <name evidence="4" type="ORF">SCHPADRAFT_903089</name>
</gene>
<dbReference type="InterPro" id="IPR023393">
    <property type="entry name" value="START-like_dom_sf"/>
</dbReference>
<proteinExistence type="inferred from homology"/>
<keyword evidence="2" id="KW-0812">Transmembrane</keyword>
<dbReference type="InterPro" id="IPR015310">
    <property type="entry name" value="AHSA1-like_N"/>
</dbReference>
<name>A0A0H2RST8_9AGAM</name>
<dbReference type="PANTHER" id="PTHR13009">
    <property type="entry name" value="HEAT SHOCK PROTEIN 90 HSP90 CO-CHAPERONE AHA-1"/>
    <property type="match status" value="1"/>
</dbReference>
<dbReference type="Pfam" id="PF09229">
    <property type="entry name" value="Aha1_N"/>
    <property type="match status" value="1"/>
</dbReference>
<keyword evidence="2" id="KW-1133">Transmembrane helix</keyword>
<dbReference type="InParanoid" id="A0A0H2RST8"/>
<dbReference type="AlphaFoldDB" id="A0A0H2RST8"/>
<dbReference type="InterPro" id="IPR013538">
    <property type="entry name" value="ASHA1/2-like_C"/>
</dbReference>
<comment type="similarity">
    <text evidence="1">Belongs to the AHA1 family.</text>
</comment>
<dbReference type="Proteomes" id="UP000053477">
    <property type="component" value="Unassembled WGS sequence"/>
</dbReference>
<dbReference type="SUPFAM" id="SSF55961">
    <property type="entry name" value="Bet v1-like"/>
    <property type="match status" value="1"/>
</dbReference>
<keyword evidence="5" id="KW-1185">Reference proteome</keyword>
<accession>A0A0H2RST8</accession>
<evidence type="ECO:0000256" key="1">
    <source>
        <dbReference type="ARBA" id="ARBA00006817"/>
    </source>
</evidence>
<dbReference type="GO" id="GO:0006457">
    <property type="term" value="P:protein folding"/>
    <property type="evidence" value="ECO:0007669"/>
    <property type="project" value="TreeGrafter"/>
</dbReference>
<dbReference type="CDD" id="cd08892">
    <property type="entry name" value="SRPBCC_Aha1"/>
    <property type="match status" value="1"/>
</dbReference>
<feature type="transmembrane region" description="Helical" evidence="2">
    <location>
        <begin position="363"/>
        <end position="381"/>
    </location>
</feature>
<dbReference type="SUPFAM" id="SSF103111">
    <property type="entry name" value="Activator of Hsp90 ATPase, Aha1"/>
    <property type="match status" value="1"/>
</dbReference>
<dbReference type="GO" id="GO:0005829">
    <property type="term" value="C:cytosol"/>
    <property type="evidence" value="ECO:0007669"/>
    <property type="project" value="TreeGrafter"/>
</dbReference>
<evidence type="ECO:0000256" key="2">
    <source>
        <dbReference type="SAM" id="Phobius"/>
    </source>
</evidence>
<dbReference type="STRING" id="27342.A0A0H2RST8"/>
<dbReference type="Gene3D" id="3.15.10.20">
    <property type="entry name" value="Activator of Hsp90 ATPase Aha1, N-terminal domain"/>
    <property type="match status" value="1"/>
</dbReference>
<protein>
    <recommendedName>
        <fullName evidence="3">Activator of Hsp90 ATPase AHSA1-like N-terminal domain-containing protein</fullName>
    </recommendedName>
</protein>
<feature type="domain" description="Activator of Hsp90 ATPase AHSA1-like N-terminal" evidence="3">
    <location>
        <begin position="15"/>
        <end position="153"/>
    </location>
</feature>
<dbReference type="OrthoDB" id="567237at2759"/>
<dbReference type="FunCoup" id="A0A0H2RST8">
    <property type="interactions" value="774"/>
</dbReference>
<dbReference type="Pfam" id="PF08327">
    <property type="entry name" value="AHSA1"/>
    <property type="match status" value="1"/>
</dbReference>
<keyword evidence="2" id="KW-0472">Membrane</keyword>
<dbReference type="InterPro" id="IPR036338">
    <property type="entry name" value="Aha1"/>
</dbReference>
<dbReference type="SMART" id="SM01000">
    <property type="entry name" value="Aha1_N"/>
    <property type="match status" value="1"/>
</dbReference>
<dbReference type="EMBL" id="KQ085940">
    <property type="protein sequence ID" value="KLO14682.1"/>
    <property type="molecule type" value="Genomic_DNA"/>
</dbReference>